<evidence type="ECO:0000256" key="3">
    <source>
        <dbReference type="ARBA" id="ARBA00022692"/>
    </source>
</evidence>
<evidence type="ECO:0000256" key="5">
    <source>
        <dbReference type="ARBA" id="ARBA00023136"/>
    </source>
</evidence>
<comment type="subcellular location">
    <subcellularLocation>
        <location evidence="1 6">Cell membrane</location>
        <topology evidence="1 6">Multi-pass membrane protein</topology>
    </subcellularLocation>
</comment>
<evidence type="ECO:0000256" key="1">
    <source>
        <dbReference type="ARBA" id="ARBA00004651"/>
    </source>
</evidence>
<feature type="domain" description="DUF2179" evidence="7">
    <location>
        <begin position="125"/>
        <end position="177"/>
    </location>
</feature>
<dbReference type="GO" id="GO:0005886">
    <property type="term" value="C:plasma membrane"/>
    <property type="evidence" value="ECO:0007669"/>
    <property type="project" value="UniProtKB-SubCell"/>
</dbReference>
<evidence type="ECO:0000256" key="6">
    <source>
        <dbReference type="HAMAP-Rule" id="MF_01515"/>
    </source>
</evidence>
<comment type="caution">
    <text evidence="9">The sequence shown here is derived from an EMBL/GenBank/DDBJ whole genome shotgun (WGS) entry which is preliminary data.</text>
</comment>
<dbReference type="Pfam" id="PF18955">
    <property type="entry name" value="DUF5698"/>
    <property type="match status" value="1"/>
</dbReference>
<feature type="domain" description="DUF5698" evidence="8">
    <location>
        <begin position="32"/>
        <end position="88"/>
    </location>
</feature>
<dbReference type="CDD" id="cd16381">
    <property type="entry name" value="YitT_C_like_1"/>
    <property type="match status" value="1"/>
</dbReference>
<dbReference type="PANTHER" id="PTHR40060:SF1">
    <property type="entry name" value="UPF0316 PROTEIN YEBE"/>
    <property type="match status" value="1"/>
</dbReference>
<reference evidence="9" key="1">
    <citation type="journal article" date="2020" name="mSystems">
        <title>Genome- and Community-Level Interaction Insights into Carbon Utilization and Element Cycling Functions of Hydrothermarchaeota in Hydrothermal Sediment.</title>
        <authorList>
            <person name="Zhou Z."/>
            <person name="Liu Y."/>
            <person name="Xu W."/>
            <person name="Pan J."/>
            <person name="Luo Z.H."/>
            <person name="Li M."/>
        </authorList>
    </citation>
    <scope>NUCLEOTIDE SEQUENCE [LARGE SCALE GENOMIC DNA]</scope>
    <source>
        <strain evidence="9">SpSt-143</strain>
    </source>
</reference>
<accession>A0A7V2AZ43</accession>
<dbReference type="PANTHER" id="PTHR40060">
    <property type="entry name" value="UPF0316 PROTEIN YEBE"/>
    <property type="match status" value="1"/>
</dbReference>
<evidence type="ECO:0000259" key="8">
    <source>
        <dbReference type="Pfam" id="PF18955"/>
    </source>
</evidence>
<organism evidence="9">
    <name type="scientific">Rhodothermus marinus</name>
    <name type="common">Rhodothermus obamensis</name>
    <dbReference type="NCBI Taxonomy" id="29549"/>
    <lineage>
        <taxon>Bacteria</taxon>
        <taxon>Pseudomonadati</taxon>
        <taxon>Rhodothermota</taxon>
        <taxon>Rhodothermia</taxon>
        <taxon>Rhodothermales</taxon>
        <taxon>Rhodothermaceae</taxon>
        <taxon>Rhodothermus</taxon>
    </lineage>
</organism>
<evidence type="ECO:0000259" key="7">
    <source>
        <dbReference type="Pfam" id="PF10035"/>
    </source>
</evidence>
<keyword evidence="3 6" id="KW-0812">Transmembrane</keyword>
<dbReference type="AlphaFoldDB" id="A0A7V2AZ43"/>
<keyword evidence="4 6" id="KW-1133">Transmembrane helix</keyword>
<evidence type="ECO:0000256" key="4">
    <source>
        <dbReference type="ARBA" id="ARBA00022989"/>
    </source>
</evidence>
<dbReference type="InterPro" id="IPR019264">
    <property type="entry name" value="DUF2179"/>
</dbReference>
<keyword evidence="2 6" id="KW-1003">Cell membrane</keyword>
<proteinExistence type="inferred from homology"/>
<feature type="transmembrane region" description="Helical" evidence="6">
    <location>
        <begin position="70"/>
        <end position="90"/>
    </location>
</feature>
<feature type="transmembrane region" description="Helical" evidence="6">
    <location>
        <begin position="45"/>
        <end position="64"/>
    </location>
</feature>
<keyword evidence="5 6" id="KW-0472">Membrane</keyword>
<name>A0A7V2AZ43_RHOMR</name>
<dbReference type="Pfam" id="PF10035">
    <property type="entry name" value="DUF2179"/>
    <property type="match status" value="1"/>
</dbReference>
<sequence>MESTALANLLASPWGALLIFCLRIIDVSMSMIRMILAIRGYRAKAAAIGFFEVLVWLLAVGQALQHLYSVWHVVGYAAGFATGNYVGVWLEERFAVGLRVVRAIFRNGSEQRGTRAAQLLRERGYGVTEVQGRGREDVVEILDLIVARRHVAEVTQLLRQVDPEVFISIEEVRAVQGGYVRPGGRKFPFPTRLRTLTNRSRVLREWLLRRL</sequence>
<comment type="similarity">
    <text evidence="6">Belongs to the UPF0316 family.</text>
</comment>
<dbReference type="HAMAP" id="MF_01515">
    <property type="entry name" value="UPF0316"/>
    <property type="match status" value="1"/>
</dbReference>
<gene>
    <name evidence="9" type="ORF">ENO59_02135</name>
</gene>
<evidence type="ECO:0000313" key="9">
    <source>
        <dbReference type="EMBL" id="HER95307.1"/>
    </source>
</evidence>
<dbReference type="EMBL" id="DSGB01000003">
    <property type="protein sequence ID" value="HER95307.1"/>
    <property type="molecule type" value="Genomic_DNA"/>
</dbReference>
<protein>
    <recommendedName>
        <fullName evidence="6">UPF0316 protein ENO59_02135</fullName>
    </recommendedName>
</protein>
<dbReference type="InterPro" id="IPR044035">
    <property type="entry name" value="DUF5698"/>
</dbReference>
<evidence type="ECO:0000256" key="2">
    <source>
        <dbReference type="ARBA" id="ARBA00022475"/>
    </source>
</evidence>
<feature type="transmembrane region" description="Helical" evidence="6">
    <location>
        <begin position="6"/>
        <end position="25"/>
    </location>
</feature>
<dbReference type="InterPro" id="IPR022930">
    <property type="entry name" value="UPF0316"/>
</dbReference>